<protein>
    <submittedName>
        <fullName evidence="7">MFS transporter</fullName>
    </submittedName>
</protein>
<accession>A0A6G7Y724</accession>
<name>A0A6G7Y724_9ACTN</name>
<evidence type="ECO:0000256" key="5">
    <source>
        <dbReference type="SAM" id="Phobius"/>
    </source>
</evidence>
<dbReference type="AlphaFoldDB" id="A0A6G7Y724"/>
<dbReference type="PANTHER" id="PTHR23542:SF1">
    <property type="entry name" value="MAJOR FACILITATOR SUPERFAMILY (MFS) PROFILE DOMAIN-CONTAINING PROTEIN"/>
    <property type="match status" value="1"/>
</dbReference>
<dbReference type="RefSeq" id="WP_166233522.1">
    <property type="nucleotide sequence ID" value="NZ_CP049865.1"/>
</dbReference>
<dbReference type="GO" id="GO:0005886">
    <property type="term" value="C:plasma membrane"/>
    <property type="evidence" value="ECO:0007669"/>
    <property type="project" value="UniProtKB-SubCell"/>
</dbReference>
<dbReference type="InterPro" id="IPR011701">
    <property type="entry name" value="MFS"/>
</dbReference>
<dbReference type="PANTHER" id="PTHR23542">
    <property type="match status" value="1"/>
</dbReference>
<evidence type="ECO:0000256" key="3">
    <source>
        <dbReference type="ARBA" id="ARBA00022989"/>
    </source>
</evidence>
<dbReference type="KEGG" id="prv:G7070_09430"/>
<reference evidence="7 8" key="1">
    <citation type="submission" date="2020-03" db="EMBL/GenBank/DDBJ databases">
        <title>Propioniciclava sp. nov., isolated from Hydrophilus acuminatus.</title>
        <authorList>
            <person name="Hyun D.-W."/>
            <person name="Bae J.-W."/>
        </authorList>
    </citation>
    <scope>NUCLEOTIDE SEQUENCE [LARGE SCALE GENOMIC DNA]</scope>
    <source>
        <strain evidence="7 8">HDW11</strain>
    </source>
</reference>
<feature type="transmembrane region" description="Helical" evidence="5">
    <location>
        <begin position="362"/>
        <end position="386"/>
    </location>
</feature>
<keyword evidence="2 5" id="KW-0812">Transmembrane</keyword>
<dbReference type="SUPFAM" id="SSF103473">
    <property type="entry name" value="MFS general substrate transporter"/>
    <property type="match status" value="1"/>
</dbReference>
<keyword evidence="8" id="KW-1185">Reference proteome</keyword>
<feature type="transmembrane region" description="Helical" evidence="5">
    <location>
        <begin position="48"/>
        <end position="69"/>
    </location>
</feature>
<dbReference type="PROSITE" id="PS50850">
    <property type="entry name" value="MFS"/>
    <property type="match status" value="1"/>
</dbReference>
<feature type="transmembrane region" description="Helical" evidence="5">
    <location>
        <begin position="273"/>
        <end position="291"/>
    </location>
</feature>
<dbReference type="EMBL" id="CP049865">
    <property type="protein sequence ID" value="QIK72448.1"/>
    <property type="molecule type" value="Genomic_DNA"/>
</dbReference>
<feature type="transmembrane region" description="Helical" evidence="5">
    <location>
        <begin position="138"/>
        <end position="162"/>
    </location>
</feature>
<evidence type="ECO:0000313" key="7">
    <source>
        <dbReference type="EMBL" id="QIK72448.1"/>
    </source>
</evidence>
<gene>
    <name evidence="7" type="ORF">G7070_09430</name>
</gene>
<feature type="domain" description="Major facilitator superfamily (MFS) profile" evidence="6">
    <location>
        <begin position="169"/>
        <end position="401"/>
    </location>
</feature>
<organism evidence="7 8">
    <name type="scientific">Propioniciclava coleopterorum</name>
    <dbReference type="NCBI Taxonomy" id="2714937"/>
    <lineage>
        <taxon>Bacteria</taxon>
        <taxon>Bacillati</taxon>
        <taxon>Actinomycetota</taxon>
        <taxon>Actinomycetes</taxon>
        <taxon>Propionibacteriales</taxon>
        <taxon>Propionibacteriaceae</taxon>
        <taxon>Propioniciclava</taxon>
    </lineage>
</organism>
<dbReference type="Pfam" id="PF07690">
    <property type="entry name" value="MFS_1"/>
    <property type="match status" value="1"/>
</dbReference>
<keyword evidence="4 5" id="KW-0472">Membrane</keyword>
<evidence type="ECO:0000313" key="8">
    <source>
        <dbReference type="Proteomes" id="UP000501058"/>
    </source>
</evidence>
<dbReference type="InterPro" id="IPR036259">
    <property type="entry name" value="MFS_trans_sf"/>
</dbReference>
<evidence type="ECO:0000259" key="6">
    <source>
        <dbReference type="PROSITE" id="PS50850"/>
    </source>
</evidence>
<feature type="transmembrane region" description="Helical" evidence="5">
    <location>
        <begin position="168"/>
        <end position="187"/>
    </location>
</feature>
<dbReference type="Gene3D" id="1.20.1250.20">
    <property type="entry name" value="MFS general substrate transporter like domains"/>
    <property type="match status" value="2"/>
</dbReference>
<dbReference type="InterPro" id="IPR020846">
    <property type="entry name" value="MFS_dom"/>
</dbReference>
<feature type="transmembrane region" description="Helical" evidence="5">
    <location>
        <begin position="208"/>
        <end position="226"/>
    </location>
</feature>
<feature type="transmembrane region" description="Helical" evidence="5">
    <location>
        <begin position="246"/>
        <end position="266"/>
    </location>
</feature>
<evidence type="ECO:0000256" key="2">
    <source>
        <dbReference type="ARBA" id="ARBA00022692"/>
    </source>
</evidence>
<feature type="transmembrane region" description="Helical" evidence="5">
    <location>
        <begin position="105"/>
        <end position="126"/>
    </location>
</feature>
<keyword evidence="3 5" id="KW-1133">Transmembrane helix</keyword>
<dbReference type="GO" id="GO:0022857">
    <property type="term" value="F:transmembrane transporter activity"/>
    <property type="evidence" value="ECO:0007669"/>
    <property type="project" value="InterPro"/>
</dbReference>
<dbReference type="Proteomes" id="UP000501058">
    <property type="component" value="Chromosome"/>
</dbReference>
<feature type="transmembrane region" description="Helical" evidence="5">
    <location>
        <begin position="20"/>
        <end position="42"/>
    </location>
</feature>
<feature type="transmembrane region" description="Helical" evidence="5">
    <location>
        <begin position="81"/>
        <end position="99"/>
    </location>
</feature>
<evidence type="ECO:0000256" key="1">
    <source>
        <dbReference type="ARBA" id="ARBA00004651"/>
    </source>
</evidence>
<evidence type="ECO:0000256" key="4">
    <source>
        <dbReference type="ARBA" id="ARBA00023136"/>
    </source>
</evidence>
<comment type="subcellular location">
    <subcellularLocation>
        <location evidence="1">Cell membrane</location>
        <topology evidence="1">Multi-pass membrane protein</topology>
    </subcellularLocation>
</comment>
<proteinExistence type="predicted"/>
<sequence length="401" mass="41358">MNFRSYAVIWRYPAVRQAVLLGALGKAPWFGVMVVLTLHVVGDLGQSYASAGVLSAVFTIAVAVASPLRGRLLDTLGLRRTLLPSLILLPIGFVAAPFLGYWALLGVMAGVGLLAVPWFVLTRQLVLAAVPGELRRPALALDSVVTEMAFMGGPTLGILLAVNWSTGWTLTLLALLSITAAVALTIINPPLVSEGRTDTVDGRGGIRSWLSGPVITVFVATVAVAFTLSGTDLGIVAATRAMDSTVMLAVVIIVWGGGSLIGGLLFGSLPRGSVGLTPLIAGLGVTTALGALGWTPWAFTLLMGLAGLFCAPSLAAITERLGEVVPEASRGEAFGWQGTFSTLGSAMAPPVVGFVMDGQGWQLGLIVTGATGLILAGVGLVSLRLGRRGVRAFRARGTRPA</sequence>